<dbReference type="AlphaFoldDB" id="A0A1Z5IFF4"/>
<dbReference type="GO" id="GO:0005524">
    <property type="term" value="F:ATP binding"/>
    <property type="evidence" value="ECO:0007669"/>
    <property type="project" value="UniProtKB-UniRule"/>
</dbReference>
<organism evidence="2 3">
    <name type="scientific">Secundilactobacillus silagei JCM 19001</name>
    <dbReference type="NCBI Taxonomy" id="1302250"/>
    <lineage>
        <taxon>Bacteria</taxon>
        <taxon>Bacillati</taxon>
        <taxon>Bacillota</taxon>
        <taxon>Bacilli</taxon>
        <taxon>Lactobacillales</taxon>
        <taxon>Lactobacillaceae</taxon>
        <taxon>Secundilactobacillus</taxon>
    </lineage>
</organism>
<dbReference type="Pfam" id="PF10662">
    <property type="entry name" value="PduV-EutP"/>
    <property type="match status" value="1"/>
</dbReference>
<gene>
    <name evidence="2" type="primary">eutP</name>
    <name evidence="2" type="ORF">IWT126_00539</name>
</gene>
<keyword evidence="1" id="KW-0547">Nucleotide-binding</keyword>
<dbReference type="InterPro" id="IPR027417">
    <property type="entry name" value="P-loop_NTPase"/>
</dbReference>
<name>A0A1Z5IFF4_9LACO</name>
<dbReference type="RefSeq" id="WP_054656313.1">
    <property type="nucleotide sequence ID" value="NZ_BBFL01000019.1"/>
</dbReference>
<dbReference type="GO" id="GO:0006576">
    <property type="term" value="P:biogenic amine metabolic process"/>
    <property type="evidence" value="ECO:0007669"/>
    <property type="project" value="InterPro"/>
</dbReference>
<accession>A0A1Z5IFF4</accession>
<keyword evidence="3" id="KW-1185">Reference proteome</keyword>
<comment type="caution">
    <text evidence="2">The sequence shown here is derived from an EMBL/GenBank/DDBJ whole genome shotgun (WGS) entry which is preliminary data.</text>
</comment>
<dbReference type="Proteomes" id="UP000198402">
    <property type="component" value="Unassembled WGS sequence"/>
</dbReference>
<protein>
    <submittedName>
        <fullName evidence="2">Ethanolamine utilization protein EutP</fullName>
    </submittedName>
</protein>
<evidence type="ECO:0000313" key="2">
    <source>
        <dbReference type="EMBL" id="GAX00524.1"/>
    </source>
</evidence>
<evidence type="ECO:0000313" key="3">
    <source>
        <dbReference type="Proteomes" id="UP000198402"/>
    </source>
</evidence>
<dbReference type="STRING" id="1302250.GCA_001313225_03224"/>
<dbReference type="CDD" id="cd00882">
    <property type="entry name" value="Ras_like_GTPase"/>
    <property type="match status" value="1"/>
</dbReference>
<dbReference type="PIRSF" id="PIRSF036409">
    <property type="entry name" value="EutP_PduV"/>
    <property type="match status" value="1"/>
</dbReference>
<comment type="similarity">
    <text evidence="1">Belongs to the EutP/PduV family.</text>
</comment>
<reference evidence="2 3" key="1">
    <citation type="submission" date="2015-11" db="EMBL/GenBank/DDBJ databases">
        <title>Draft genome sequences of new species of the genus Lactobacillus isolated from orchardgrass silage.</title>
        <authorList>
            <person name="Tohno M."/>
            <person name="Tanizawa Y."/>
            <person name="Arita M."/>
        </authorList>
    </citation>
    <scope>NUCLEOTIDE SEQUENCE [LARGE SCALE GENOMIC DNA]</scope>
    <source>
        <strain evidence="2 3">IWT126</strain>
    </source>
</reference>
<dbReference type="Gene3D" id="3.40.50.300">
    <property type="entry name" value="P-loop containing nucleotide triphosphate hydrolases"/>
    <property type="match status" value="1"/>
</dbReference>
<dbReference type="PANTHER" id="PTHR40453">
    <property type="entry name" value="PROTEIN YOEF"/>
    <property type="match status" value="1"/>
</dbReference>
<dbReference type="NCBIfam" id="TIGR02528">
    <property type="entry name" value="EutP"/>
    <property type="match status" value="1"/>
</dbReference>
<dbReference type="InterPro" id="IPR012381">
    <property type="entry name" value="EutP_PduV"/>
</dbReference>
<dbReference type="SUPFAM" id="SSF52540">
    <property type="entry name" value="P-loop containing nucleoside triphosphate hydrolases"/>
    <property type="match status" value="1"/>
</dbReference>
<dbReference type="OrthoDB" id="6179at2"/>
<dbReference type="EMBL" id="BCMG01000002">
    <property type="protein sequence ID" value="GAX00524.1"/>
    <property type="molecule type" value="Genomic_DNA"/>
</dbReference>
<dbReference type="PANTHER" id="PTHR40453:SF1">
    <property type="entry name" value="PROTEIN YOEF"/>
    <property type="match status" value="1"/>
</dbReference>
<proteinExistence type="inferred from homology"/>
<evidence type="ECO:0000256" key="1">
    <source>
        <dbReference type="PIRNR" id="PIRNR036409"/>
    </source>
</evidence>
<sequence>MGKRPMFVGPIGCGKTSLIQRLTDQTYHYNKTQSIEYIQDYIDTPGEFIEHRRMYTNIATTGMEASVIVIIQAVNDSRLIFPEGFSTMFSSPAIGVVNKIDLIDNDTKSADFQRVAGQLKRAGATTIVPVSALKATNIDQLSQQIHAHLTSKDWDVKQ</sequence>